<evidence type="ECO:0000256" key="1">
    <source>
        <dbReference type="ARBA" id="ARBA00004141"/>
    </source>
</evidence>
<proteinExistence type="predicted"/>
<comment type="caution">
    <text evidence="8">The sequence shown here is derived from an EMBL/GenBank/DDBJ whole genome shotgun (WGS) entry which is preliminary data.</text>
</comment>
<feature type="transmembrane region" description="Helical" evidence="6">
    <location>
        <begin position="48"/>
        <end position="67"/>
    </location>
</feature>
<feature type="transmembrane region" description="Helical" evidence="6">
    <location>
        <begin position="88"/>
        <end position="106"/>
    </location>
</feature>
<evidence type="ECO:0000256" key="2">
    <source>
        <dbReference type="ARBA" id="ARBA00022448"/>
    </source>
</evidence>
<dbReference type="AlphaFoldDB" id="A0A348WD42"/>
<dbReference type="Proteomes" id="UP000264719">
    <property type="component" value="Unassembled WGS sequence"/>
</dbReference>
<dbReference type="Pfam" id="PF01545">
    <property type="entry name" value="Cation_efflux"/>
    <property type="match status" value="1"/>
</dbReference>
<dbReference type="GO" id="GO:0008324">
    <property type="term" value="F:monoatomic cation transmembrane transporter activity"/>
    <property type="evidence" value="ECO:0007669"/>
    <property type="project" value="InterPro"/>
</dbReference>
<comment type="subcellular location">
    <subcellularLocation>
        <location evidence="1">Membrane</location>
        <topology evidence="1">Multi-pass membrane protein</topology>
    </subcellularLocation>
</comment>
<evidence type="ECO:0000256" key="3">
    <source>
        <dbReference type="ARBA" id="ARBA00022692"/>
    </source>
</evidence>
<keyword evidence="5 6" id="KW-0472">Membrane</keyword>
<dbReference type="InterPro" id="IPR027469">
    <property type="entry name" value="Cation_efflux_TMD_sf"/>
</dbReference>
<evidence type="ECO:0000313" key="8">
    <source>
        <dbReference type="EMBL" id="HAR52454.1"/>
    </source>
</evidence>
<dbReference type="GO" id="GO:0016020">
    <property type="term" value="C:membrane"/>
    <property type="evidence" value="ECO:0007669"/>
    <property type="project" value="UniProtKB-SubCell"/>
</dbReference>
<dbReference type="InterPro" id="IPR058533">
    <property type="entry name" value="Cation_efflux_TM"/>
</dbReference>
<evidence type="ECO:0000259" key="7">
    <source>
        <dbReference type="Pfam" id="PF01545"/>
    </source>
</evidence>
<keyword evidence="2" id="KW-0813">Transport</keyword>
<name>A0A348WD42_9RHOB</name>
<evidence type="ECO:0000313" key="9">
    <source>
        <dbReference type="Proteomes" id="UP000264719"/>
    </source>
</evidence>
<evidence type="ECO:0000256" key="4">
    <source>
        <dbReference type="ARBA" id="ARBA00022989"/>
    </source>
</evidence>
<dbReference type="InterPro" id="IPR050291">
    <property type="entry name" value="CDF_Transporter"/>
</dbReference>
<feature type="transmembrane region" description="Helical" evidence="6">
    <location>
        <begin position="126"/>
        <end position="145"/>
    </location>
</feature>
<dbReference type="SUPFAM" id="SSF161111">
    <property type="entry name" value="Cation efflux protein transmembrane domain-like"/>
    <property type="match status" value="1"/>
</dbReference>
<protein>
    <submittedName>
        <fullName evidence="8">Cobalt transporter</fullName>
    </submittedName>
</protein>
<gene>
    <name evidence="8" type="ORF">DCS45_11365</name>
</gene>
<feature type="domain" description="Cation efflux protein transmembrane" evidence="7">
    <location>
        <begin position="30"/>
        <end position="225"/>
    </location>
</feature>
<dbReference type="PANTHER" id="PTHR43840">
    <property type="entry name" value="MITOCHONDRIAL METAL TRANSPORTER 1-RELATED"/>
    <property type="match status" value="1"/>
</dbReference>
<keyword evidence="3 6" id="KW-0812">Transmembrane</keyword>
<sequence length="311" mass="33851">MSDRPTLPPHIQQSLDRARRLEWWTLGWLVSIVAVMALVMGSSQAMQAAWIEDMLSLLPPILFLLAVHFEGKPASPAYPFGLDRLGSLCFLLAAGALTLMGGYLIYDALHVLIAQEHPTIGSVSLFGHEIWLGWLMMAALAYSVVPPVILGRKKRALAPELMDKVLFTDAEMNAADWKTGLAGIVGVIGIGFGIWWADALAAGVIGADILRDGLRALRISVAELLDGAPRELNSPEVSEAVAKIRAAVPVDRPVRVRETGRFLHVEIADDQDTTPSEAFQTKALSKDGWRIVNVTGPAPPDIRQDARRDED</sequence>
<keyword evidence="4 6" id="KW-1133">Transmembrane helix</keyword>
<dbReference type="Gene3D" id="1.20.1510.10">
    <property type="entry name" value="Cation efflux protein transmembrane domain"/>
    <property type="match status" value="1"/>
</dbReference>
<evidence type="ECO:0000256" key="5">
    <source>
        <dbReference type="ARBA" id="ARBA00023136"/>
    </source>
</evidence>
<dbReference type="EMBL" id="DMVW01000109">
    <property type="protein sequence ID" value="HAR52454.1"/>
    <property type="molecule type" value="Genomic_DNA"/>
</dbReference>
<organism evidence="8 9">
    <name type="scientific">Roseovarius nubinhibens</name>
    <dbReference type="NCBI Taxonomy" id="314263"/>
    <lineage>
        <taxon>Bacteria</taxon>
        <taxon>Pseudomonadati</taxon>
        <taxon>Pseudomonadota</taxon>
        <taxon>Alphaproteobacteria</taxon>
        <taxon>Rhodobacterales</taxon>
        <taxon>Roseobacteraceae</taxon>
        <taxon>Roseovarius</taxon>
    </lineage>
</organism>
<feature type="transmembrane region" description="Helical" evidence="6">
    <location>
        <begin position="21"/>
        <end position="42"/>
    </location>
</feature>
<reference evidence="8 9" key="1">
    <citation type="journal article" date="2018" name="Nat. Biotechnol.">
        <title>A standardized bacterial taxonomy based on genome phylogeny substantially revises the tree of life.</title>
        <authorList>
            <person name="Parks D.H."/>
            <person name="Chuvochina M."/>
            <person name="Waite D.W."/>
            <person name="Rinke C."/>
            <person name="Skarshewski A."/>
            <person name="Chaumeil P.A."/>
            <person name="Hugenholtz P."/>
        </authorList>
    </citation>
    <scope>NUCLEOTIDE SEQUENCE [LARGE SCALE GENOMIC DNA]</scope>
    <source>
        <strain evidence="8">UBA9169</strain>
    </source>
</reference>
<evidence type="ECO:0000256" key="6">
    <source>
        <dbReference type="SAM" id="Phobius"/>
    </source>
</evidence>
<dbReference type="RefSeq" id="WP_339855619.1">
    <property type="nucleotide sequence ID" value="NZ_CAXAXR010000023.1"/>
</dbReference>
<dbReference type="PANTHER" id="PTHR43840:SF15">
    <property type="entry name" value="MITOCHONDRIAL METAL TRANSPORTER 1-RELATED"/>
    <property type="match status" value="1"/>
</dbReference>
<accession>A0A348WD42</accession>